<keyword evidence="2" id="KW-1185">Reference proteome</keyword>
<evidence type="ECO:0000313" key="3">
    <source>
        <dbReference type="WBParaSite" id="nRc.2.0.1.t35914-RA"/>
    </source>
</evidence>
<evidence type="ECO:0000313" key="2">
    <source>
        <dbReference type="Proteomes" id="UP000887565"/>
    </source>
</evidence>
<dbReference type="PANTHER" id="PTHR31193">
    <property type="entry name" value="TRANSMEMBRANE PROTEIN C9ORF91"/>
    <property type="match status" value="1"/>
</dbReference>
<dbReference type="AlphaFoldDB" id="A0A915KDB2"/>
<accession>A0A915KDB2</accession>
<name>A0A915KDB2_ROMCU</name>
<organism evidence="2 3">
    <name type="scientific">Romanomermis culicivorax</name>
    <name type="common">Nematode worm</name>
    <dbReference type="NCBI Taxonomy" id="13658"/>
    <lineage>
        <taxon>Eukaryota</taxon>
        <taxon>Metazoa</taxon>
        <taxon>Ecdysozoa</taxon>
        <taxon>Nematoda</taxon>
        <taxon>Enoplea</taxon>
        <taxon>Dorylaimia</taxon>
        <taxon>Mermithida</taxon>
        <taxon>Mermithoidea</taxon>
        <taxon>Mermithidae</taxon>
        <taxon>Romanomermis</taxon>
    </lineage>
</organism>
<dbReference type="PANTHER" id="PTHR31193:SF1">
    <property type="entry name" value="TRANSMEMBRANE PROTEIN 268"/>
    <property type="match status" value="1"/>
</dbReference>
<dbReference type="InterPro" id="IPR028054">
    <property type="entry name" value="DUF4481"/>
</dbReference>
<dbReference type="WBParaSite" id="nRc.2.0.1.t35914-RA">
    <property type="protein sequence ID" value="nRc.2.0.1.t35914-RA"/>
    <property type="gene ID" value="nRc.2.0.1.g35914"/>
</dbReference>
<proteinExistence type="predicted"/>
<keyword evidence="1" id="KW-1133">Transmembrane helix</keyword>
<dbReference type="Pfam" id="PF14800">
    <property type="entry name" value="DUF4481"/>
    <property type="match status" value="1"/>
</dbReference>
<reference evidence="3" key="1">
    <citation type="submission" date="2022-11" db="UniProtKB">
        <authorList>
            <consortium name="WormBaseParasite"/>
        </authorList>
    </citation>
    <scope>IDENTIFICATION</scope>
</reference>
<feature type="transmembrane region" description="Helical" evidence="1">
    <location>
        <begin position="52"/>
        <end position="75"/>
    </location>
</feature>
<keyword evidence="1" id="KW-0472">Membrane</keyword>
<dbReference type="Proteomes" id="UP000887565">
    <property type="component" value="Unplaced"/>
</dbReference>
<protein>
    <submittedName>
        <fullName evidence="3">Uncharacterized protein</fullName>
    </submittedName>
</protein>
<feature type="transmembrane region" description="Helical" evidence="1">
    <location>
        <begin position="25"/>
        <end position="46"/>
    </location>
</feature>
<keyword evidence="1" id="KW-0812">Transmembrane</keyword>
<sequence length="263" mass="30042">MPVETYVEVMEKLTNDFRFRIYTALYRRLIVFWFIFCLFVLLMLLLSGLKGITLFSIVLLWLFLTGVGVLLVLHVKRILNRNLHKCVASVNKLLIKYNLMIGIEDRGKLSCHKIALIFVYFDWKSCAQKISIMSHNFQRNNARNSGLPSLSAQISPPGDTLQYGGNLSEEEKSLLLICKCSQGYVKGLSRKILRLPSTPRTPGADARQTPLHCTHSQCLCQYVQSSYFEKVRRSVVQRIFLTDGVDWSASYYVDPGFHPGILP</sequence>
<dbReference type="OMA" id="ISIMSHN"/>
<evidence type="ECO:0000256" key="1">
    <source>
        <dbReference type="SAM" id="Phobius"/>
    </source>
</evidence>